<feature type="transmembrane region" description="Helical" evidence="2">
    <location>
        <begin position="6"/>
        <end position="29"/>
    </location>
</feature>
<evidence type="ECO:0000256" key="1">
    <source>
        <dbReference type="SAM" id="MobiDB-lite"/>
    </source>
</evidence>
<feature type="region of interest" description="Disordered" evidence="1">
    <location>
        <begin position="344"/>
        <end position="399"/>
    </location>
</feature>
<name>A0A934R155_9BACT</name>
<organism evidence="4 5">
    <name type="scientific">Luteolibacter yonseiensis</name>
    <dbReference type="NCBI Taxonomy" id="1144680"/>
    <lineage>
        <taxon>Bacteria</taxon>
        <taxon>Pseudomonadati</taxon>
        <taxon>Verrucomicrobiota</taxon>
        <taxon>Verrucomicrobiia</taxon>
        <taxon>Verrucomicrobiales</taxon>
        <taxon>Verrucomicrobiaceae</taxon>
        <taxon>Luteolibacter</taxon>
    </lineage>
</organism>
<feature type="compositionally biased region" description="Basic and acidic residues" evidence="1">
    <location>
        <begin position="357"/>
        <end position="366"/>
    </location>
</feature>
<sequence>MSLPTTYLLNVALHAGILSVFATLLLAFIRLPGRRSFAAISGLLVVGLLPWITALRPSPTPDVSPIIPEAQVAPAPAELPLWTIVTVPVRNEAAAPSEPYSESGAKWELPDFPTTVITLWATGVGIGLGLLALAMMRVMLWKRSLKPLDDSTWDVLRHIVPSGTARTDFIISPATTSPCVIGFLRPRIVIPHFLLDALSSEKLRWAVRHETAHRQAEDSRWMILFAVIRCLNWWNPLVHRLVADWAAVREQLCDLHAASSAGDRADYGEFLIAMARQTDKHPSLAVSMARRLHVRRLKQRIVCLLDSKEEGVTPVGRGFIGISLALSVCAAMSVSVLKVAAEGMPPVSHDTPAGETVPEKTEEPTVEKALQQEPVPAQPDVDESAPPPPPPPPAPARAGGQVKISSNFVFIDSKSLEMGLVRENVTDGGRFSTRSLYSEGQIQLIFRGLERMKGCHIMTSPSVCAKFGQESMIEIIREIAEPPGRVSKRNPDSGDPYVGIKMHNSSEFSEEIPGNEVVPAQAGPSIVMEISQTVDYHYIPGRFQPVVEFVRSKATLPKGISPTDIKTVKRTIKGRLASGFTVCTNLGEVEPGRSLIIFTRMDAIDATGRRLDGLENPSPNYTNWAGSAEPGEPARYPSLHPDEIPSAKVKGRVRISGTQIDLPRDPTLPEDARNFKMLLPSDDEALNALARHYGLEKRRLKQVVIPTAQAHIPWPEFPGINLSVLLSKKFRKITLSNDSEGNGSSVMGMTSGQAAAIDVASGDPSIERRIFITVEIVE</sequence>
<evidence type="ECO:0000313" key="5">
    <source>
        <dbReference type="Proteomes" id="UP000600139"/>
    </source>
</evidence>
<keyword evidence="2" id="KW-1133">Transmembrane helix</keyword>
<protein>
    <submittedName>
        <fullName evidence="4">M56 family metallopeptidase</fullName>
    </submittedName>
</protein>
<dbReference type="RefSeq" id="WP_200349793.1">
    <property type="nucleotide sequence ID" value="NZ_BAABHZ010000010.1"/>
</dbReference>
<dbReference type="AlphaFoldDB" id="A0A934R155"/>
<feature type="transmembrane region" description="Helical" evidence="2">
    <location>
        <begin position="318"/>
        <end position="337"/>
    </location>
</feature>
<dbReference type="InterPro" id="IPR008756">
    <property type="entry name" value="Peptidase_M56"/>
</dbReference>
<accession>A0A934R155</accession>
<dbReference type="EMBL" id="JAENIK010000004">
    <property type="protein sequence ID" value="MBK1814844.1"/>
    <property type="molecule type" value="Genomic_DNA"/>
</dbReference>
<dbReference type="PANTHER" id="PTHR34978:SF3">
    <property type="entry name" value="SLR0241 PROTEIN"/>
    <property type="match status" value="1"/>
</dbReference>
<keyword evidence="2" id="KW-0472">Membrane</keyword>
<feature type="transmembrane region" description="Helical" evidence="2">
    <location>
        <begin position="117"/>
        <end position="136"/>
    </location>
</feature>
<dbReference type="PANTHER" id="PTHR34978">
    <property type="entry name" value="POSSIBLE SENSOR-TRANSDUCER PROTEIN BLAR"/>
    <property type="match status" value="1"/>
</dbReference>
<evidence type="ECO:0000313" key="4">
    <source>
        <dbReference type="EMBL" id="MBK1814844.1"/>
    </source>
</evidence>
<feature type="transmembrane region" description="Helical" evidence="2">
    <location>
        <begin position="36"/>
        <end position="54"/>
    </location>
</feature>
<dbReference type="Proteomes" id="UP000600139">
    <property type="component" value="Unassembled WGS sequence"/>
</dbReference>
<keyword evidence="2" id="KW-0812">Transmembrane</keyword>
<dbReference type="Pfam" id="PF05569">
    <property type="entry name" value="Peptidase_M56"/>
    <property type="match status" value="1"/>
</dbReference>
<proteinExistence type="predicted"/>
<dbReference type="CDD" id="cd07341">
    <property type="entry name" value="M56_BlaR1_MecR1_like"/>
    <property type="match status" value="1"/>
</dbReference>
<evidence type="ECO:0000256" key="2">
    <source>
        <dbReference type="SAM" id="Phobius"/>
    </source>
</evidence>
<dbReference type="InterPro" id="IPR052173">
    <property type="entry name" value="Beta-lactam_resp_regulator"/>
</dbReference>
<keyword evidence="5" id="KW-1185">Reference proteome</keyword>
<feature type="domain" description="Peptidase M56" evidence="3">
    <location>
        <begin position="15"/>
        <end position="303"/>
    </location>
</feature>
<feature type="compositionally biased region" description="Pro residues" evidence="1">
    <location>
        <begin position="385"/>
        <end position="395"/>
    </location>
</feature>
<comment type="caution">
    <text evidence="4">The sequence shown here is derived from an EMBL/GenBank/DDBJ whole genome shotgun (WGS) entry which is preliminary data.</text>
</comment>
<gene>
    <name evidence="4" type="ORF">JIN84_04410</name>
</gene>
<reference evidence="4" key="1">
    <citation type="submission" date="2021-01" db="EMBL/GenBank/DDBJ databases">
        <title>Modified the classification status of verrucomicrobia.</title>
        <authorList>
            <person name="Feng X."/>
        </authorList>
    </citation>
    <scope>NUCLEOTIDE SEQUENCE</scope>
    <source>
        <strain evidence="4">JCM 18052</strain>
    </source>
</reference>
<evidence type="ECO:0000259" key="3">
    <source>
        <dbReference type="Pfam" id="PF05569"/>
    </source>
</evidence>